<protein>
    <submittedName>
        <fullName evidence="16">Inward rectifier potassium channel protein</fullName>
    </submittedName>
</protein>
<evidence type="ECO:0000256" key="8">
    <source>
        <dbReference type="ARBA" id="ARBA00023065"/>
    </source>
</evidence>
<dbReference type="SUPFAM" id="SSF81324">
    <property type="entry name" value="Voltage-gated potassium channels"/>
    <property type="match status" value="1"/>
</dbReference>
<feature type="transmembrane region" description="Helical" evidence="13">
    <location>
        <begin position="20"/>
        <end position="41"/>
    </location>
</feature>
<keyword evidence="9 13" id="KW-0472">Membrane</keyword>
<gene>
    <name evidence="16" type="ORF">GNI_089970</name>
</gene>
<dbReference type="GO" id="GO:0005242">
    <property type="term" value="F:inward rectifier potassium channel activity"/>
    <property type="evidence" value="ECO:0007669"/>
    <property type="project" value="InterPro"/>
</dbReference>
<dbReference type="GO" id="GO:0005886">
    <property type="term" value="C:plasma membrane"/>
    <property type="evidence" value="ECO:0007669"/>
    <property type="project" value="TreeGrafter"/>
</dbReference>
<feature type="compositionally biased region" description="Basic and acidic residues" evidence="12">
    <location>
        <begin position="323"/>
        <end position="347"/>
    </location>
</feature>
<keyword evidence="5 11" id="KW-0851">Voltage-gated channel</keyword>
<evidence type="ECO:0000313" key="17">
    <source>
        <dbReference type="Proteomes" id="UP000019763"/>
    </source>
</evidence>
<sequence>MGFWLRDQFHTLLALSFRQLVLVLVLGEALFALLLATTLYVMTGGDVRGCLGGNVQGLANYYYFAIETMFTIGFGAPRHPSCTAANVWVSGAVLFTNVVHGIVIGIVFSKFSSGTPRRYAMAFSPSILGCLSEDPRLNSQDTARGRDSAAGRFFQDQHTYDTQGYEEQGHDAKCYGQGRMHPLAPAGKQPGLPARSPASESTKDCTTNARDRSWRRLYSNVYSGNGVLNGSGMFSASGMFGADRVDYNARLRNQLESRTQLESRAFFDRRGYRSLGAVSLGAISLDTRNTHTREEGKAYNTRERQQRKGFSQEGGLQGALIDDQAREDEARVRKAREGSARDDELRATADFGSGPIGSVRAETLWPSAEDRLSHLEELQGVLAVSEVDEAEEAALSFTAGPSCVGNLLNSHTFARDSREAQGLVTPGLVTPNNYQVEYLDGSGYGGEAGNYVADDPEAGGRHTSEDDYVAIDVKSPESGSPLQKFDECNFSLSFRLMNLTQCAFFDPKLTIFLLRHEPQDLVITQLMHYYTDLPLQFLELPVTVTIHQSDLREALGPSCLSRLVMEGEKYELMVLLSFVDNQSSRLLEVRKSWRLSETQWGHAFQRIVKKERKRNWQYEVDVECLDNKVVINTLPARM</sequence>
<name>A0A023B5Q2_GRENI</name>
<dbReference type="VEuPathDB" id="CryptoDB:GNI_089970"/>
<keyword evidence="4 11" id="KW-0812">Transmembrane</keyword>
<dbReference type="Gene3D" id="2.60.40.1400">
    <property type="entry name" value="G protein-activated inward rectifier potassium channel 1"/>
    <property type="match status" value="1"/>
</dbReference>
<dbReference type="PANTHER" id="PTHR11767:SF102">
    <property type="entry name" value="INWARDLY RECTIFYING POTASSIUM CHANNEL 1, ISOFORM F"/>
    <property type="match status" value="1"/>
</dbReference>
<evidence type="ECO:0000313" key="16">
    <source>
        <dbReference type="EMBL" id="EZG60711.1"/>
    </source>
</evidence>
<evidence type="ECO:0000256" key="4">
    <source>
        <dbReference type="ARBA" id="ARBA00022692"/>
    </source>
</evidence>
<evidence type="ECO:0000256" key="6">
    <source>
        <dbReference type="ARBA" id="ARBA00022958"/>
    </source>
</evidence>
<keyword evidence="17" id="KW-1185">Reference proteome</keyword>
<keyword evidence="10 11" id="KW-0407">Ion channel</keyword>
<dbReference type="InterPro" id="IPR040445">
    <property type="entry name" value="Kir_TM"/>
</dbReference>
<evidence type="ECO:0000259" key="14">
    <source>
        <dbReference type="Pfam" id="PF01007"/>
    </source>
</evidence>
<dbReference type="Gene3D" id="1.10.287.70">
    <property type="match status" value="1"/>
</dbReference>
<feature type="transmembrane region" description="Helical" evidence="13">
    <location>
        <begin position="61"/>
        <end position="77"/>
    </location>
</feature>
<dbReference type="GO" id="GO:0034702">
    <property type="term" value="C:monoatomic ion channel complex"/>
    <property type="evidence" value="ECO:0007669"/>
    <property type="project" value="UniProtKB-KW"/>
</dbReference>
<keyword evidence="8 11" id="KW-0406">Ion transport</keyword>
<dbReference type="eggNOG" id="ENOG502S6PV">
    <property type="taxonomic scope" value="Eukaryota"/>
</dbReference>
<evidence type="ECO:0000256" key="3">
    <source>
        <dbReference type="ARBA" id="ARBA00022538"/>
    </source>
</evidence>
<comment type="similarity">
    <text evidence="11">Belongs to the inward rectifier-type potassium channel (TC 1.A.2.1) family.</text>
</comment>
<dbReference type="GO" id="GO:1990573">
    <property type="term" value="P:potassium ion import across plasma membrane"/>
    <property type="evidence" value="ECO:0007669"/>
    <property type="project" value="TreeGrafter"/>
</dbReference>
<feature type="region of interest" description="Disordered" evidence="12">
    <location>
        <begin position="184"/>
        <end position="207"/>
    </location>
</feature>
<feature type="domain" description="Inward rectifier potassium channel C-terminal" evidence="15">
    <location>
        <begin position="536"/>
        <end position="633"/>
    </location>
</feature>
<dbReference type="InterPro" id="IPR041647">
    <property type="entry name" value="IRK_C"/>
</dbReference>
<comment type="subcellular location">
    <subcellularLocation>
        <location evidence="1 11">Membrane</location>
        <topology evidence="1 11">Multi-pass membrane protein</topology>
    </subcellularLocation>
</comment>
<dbReference type="RefSeq" id="XP_011130820.1">
    <property type="nucleotide sequence ID" value="XM_011132518.1"/>
</dbReference>
<dbReference type="Pfam" id="PF01007">
    <property type="entry name" value="IRK"/>
    <property type="match status" value="1"/>
</dbReference>
<dbReference type="PANTHER" id="PTHR11767">
    <property type="entry name" value="INWARD RECTIFIER POTASSIUM CHANNEL"/>
    <property type="match status" value="1"/>
</dbReference>
<evidence type="ECO:0000256" key="7">
    <source>
        <dbReference type="ARBA" id="ARBA00022989"/>
    </source>
</evidence>
<dbReference type="GeneID" id="22913234"/>
<dbReference type="EMBL" id="AFNH02000672">
    <property type="protein sequence ID" value="EZG60711.1"/>
    <property type="molecule type" value="Genomic_DNA"/>
</dbReference>
<feature type="compositionally biased region" description="Polar residues" evidence="12">
    <location>
        <begin position="198"/>
        <end position="207"/>
    </location>
</feature>
<keyword evidence="2 11" id="KW-0813">Transport</keyword>
<dbReference type="GO" id="GO:0034765">
    <property type="term" value="P:regulation of monoatomic ion transmembrane transport"/>
    <property type="evidence" value="ECO:0007669"/>
    <property type="project" value="TreeGrafter"/>
</dbReference>
<comment type="caution">
    <text evidence="16">The sequence shown here is derived from an EMBL/GenBank/DDBJ whole genome shotgun (WGS) entry which is preliminary data.</text>
</comment>
<feature type="compositionally biased region" description="Basic and acidic residues" evidence="12">
    <location>
        <begin position="291"/>
        <end position="306"/>
    </location>
</feature>
<evidence type="ECO:0000256" key="9">
    <source>
        <dbReference type="ARBA" id="ARBA00023136"/>
    </source>
</evidence>
<dbReference type="Pfam" id="PF17655">
    <property type="entry name" value="IRK_C"/>
    <property type="match status" value="1"/>
</dbReference>
<evidence type="ECO:0000256" key="1">
    <source>
        <dbReference type="ARBA" id="ARBA00004141"/>
    </source>
</evidence>
<dbReference type="InterPro" id="IPR016449">
    <property type="entry name" value="K_chnl_inward-rec_Kir"/>
</dbReference>
<evidence type="ECO:0000256" key="2">
    <source>
        <dbReference type="ARBA" id="ARBA00022448"/>
    </source>
</evidence>
<dbReference type="SUPFAM" id="SSF81296">
    <property type="entry name" value="E set domains"/>
    <property type="match status" value="1"/>
</dbReference>
<dbReference type="InterPro" id="IPR014756">
    <property type="entry name" value="Ig_E-set"/>
</dbReference>
<organism evidence="16 17">
    <name type="scientific">Gregarina niphandrodes</name>
    <name type="common">Septate eugregarine</name>
    <dbReference type="NCBI Taxonomy" id="110365"/>
    <lineage>
        <taxon>Eukaryota</taxon>
        <taxon>Sar</taxon>
        <taxon>Alveolata</taxon>
        <taxon>Apicomplexa</taxon>
        <taxon>Conoidasida</taxon>
        <taxon>Gregarinasina</taxon>
        <taxon>Eugregarinorida</taxon>
        <taxon>Gregarinidae</taxon>
        <taxon>Gregarina</taxon>
    </lineage>
</organism>
<keyword evidence="6 11" id="KW-0630">Potassium</keyword>
<dbReference type="OrthoDB" id="273257at2759"/>
<feature type="region of interest" description="Disordered" evidence="12">
    <location>
        <begin position="291"/>
        <end position="351"/>
    </location>
</feature>
<evidence type="ECO:0000256" key="10">
    <source>
        <dbReference type="ARBA" id="ARBA00023303"/>
    </source>
</evidence>
<reference evidence="16" key="1">
    <citation type="submission" date="2013-12" db="EMBL/GenBank/DDBJ databases">
        <authorList>
            <person name="Omoto C.K."/>
            <person name="Sibley D."/>
            <person name="Venepally P."/>
            <person name="Hadjithomas M."/>
            <person name="Karamycheva S."/>
            <person name="Brunk B."/>
            <person name="Roos D."/>
            <person name="Caler E."/>
            <person name="Lorenzi H."/>
        </authorList>
    </citation>
    <scope>NUCLEOTIDE SEQUENCE</scope>
</reference>
<evidence type="ECO:0000256" key="5">
    <source>
        <dbReference type="ARBA" id="ARBA00022882"/>
    </source>
</evidence>
<keyword evidence="3 11" id="KW-0633">Potassium transport</keyword>
<dbReference type="InterPro" id="IPR013518">
    <property type="entry name" value="K_chnl_inward-rec_Kir_cyto"/>
</dbReference>
<dbReference type="Proteomes" id="UP000019763">
    <property type="component" value="Unassembled WGS sequence"/>
</dbReference>
<evidence type="ECO:0000256" key="13">
    <source>
        <dbReference type="SAM" id="Phobius"/>
    </source>
</evidence>
<feature type="domain" description="Potassium channel inwardly rectifying transmembrane" evidence="14">
    <location>
        <begin position="4"/>
        <end position="112"/>
    </location>
</feature>
<keyword evidence="7 13" id="KW-1133">Transmembrane helix</keyword>
<dbReference type="AlphaFoldDB" id="A0A023B5Q2"/>
<evidence type="ECO:0000256" key="11">
    <source>
        <dbReference type="RuleBase" id="RU003822"/>
    </source>
</evidence>
<feature type="transmembrane region" description="Helical" evidence="13">
    <location>
        <begin position="84"/>
        <end position="108"/>
    </location>
</feature>
<accession>A0A023B5Q2</accession>
<proteinExistence type="inferred from homology"/>
<evidence type="ECO:0000256" key="12">
    <source>
        <dbReference type="SAM" id="MobiDB-lite"/>
    </source>
</evidence>
<evidence type="ECO:0000259" key="15">
    <source>
        <dbReference type="Pfam" id="PF17655"/>
    </source>
</evidence>